<name>A0A7J0BHC4_9BACT</name>
<reference evidence="1 2" key="1">
    <citation type="submission" date="2020-05" db="EMBL/GenBank/DDBJ databases">
        <title>Draft genome sequence of Desulfovibrio sp. strain HN2T.</title>
        <authorList>
            <person name="Ueno A."/>
            <person name="Tamazawa S."/>
            <person name="Tamamura S."/>
            <person name="Murakami T."/>
            <person name="Kiyama T."/>
            <person name="Inomata H."/>
            <person name="Amano Y."/>
            <person name="Miyakawa K."/>
            <person name="Tamaki H."/>
            <person name="Naganuma T."/>
            <person name="Kaneko K."/>
        </authorList>
    </citation>
    <scope>NUCLEOTIDE SEQUENCE [LARGE SCALE GENOMIC DNA]</scope>
    <source>
        <strain evidence="1 2">HN2</strain>
    </source>
</reference>
<comment type="caution">
    <text evidence="1">The sequence shown here is derived from an EMBL/GenBank/DDBJ whole genome shotgun (WGS) entry which is preliminary data.</text>
</comment>
<evidence type="ECO:0000313" key="1">
    <source>
        <dbReference type="EMBL" id="GFM32484.1"/>
    </source>
</evidence>
<dbReference type="RefSeq" id="WP_174404191.1">
    <property type="nucleotide sequence ID" value="NZ_BLVO01000012.1"/>
</dbReference>
<keyword evidence="2" id="KW-1185">Reference proteome</keyword>
<dbReference type="AlphaFoldDB" id="A0A7J0BHC4"/>
<accession>A0A7J0BHC4</accession>
<protein>
    <recommendedName>
        <fullName evidence="3">Type I restriction enzyme R protein N-terminal domain-containing protein</fullName>
    </recommendedName>
</protein>
<dbReference type="Proteomes" id="UP000503840">
    <property type="component" value="Unassembled WGS sequence"/>
</dbReference>
<gene>
    <name evidence="1" type="ORF">DSM101010T_08490</name>
</gene>
<evidence type="ECO:0000313" key="2">
    <source>
        <dbReference type="Proteomes" id="UP000503840"/>
    </source>
</evidence>
<proteinExistence type="predicted"/>
<dbReference type="EMBL" id="BLVO01000012">
    <property type="protein sequence ID" value="GFM32484.1"/>
    <property type="molecule type" value="Genomic_DNA"/>
</dbReference>
<evidence type="ECO:0008006" key="3">
    <source>
        <dbReference type="Google" id="ProtNLM"/>
    </source>
</evidence>
<organism evidence="1 2">
    <name type="scientific">Desulfovibrio subterraneus</name>
    <dbReference type="NCBI Taxonomy" id="2718620"/>
    <lineage>
        <taxon>Bacteria</taxon>
        <taxon>Pseudomonadati</taxon>
        <taxon>Thermodesulfobacteriota</taxon>
        <taxon>Desulfovibrionia</taxon>
        <taxon>Desulfovibrionales</taxon>
        <taxon>Desulfovibrionaceae</taxon>
        <taxon>Desulfovibrio</taxon>
    </lineage>
</organism>
<sequence>MHEVSLGRTIRDYLTGEQVEQTTYEDLRQALARILVEEKGYPASSVRARIGVHFPVAGTAVSAVSAVSAGAAGAAGAVEEETGAEEYCRTIDLAVYDADGRPMLILLFCPGQVNTYRRESLAAARLFPGGPVPLVLITDTKDAMLVGVQKDEVLGGGMHAIPVWDWLERLVQEHPVLPLSPERIGAERRILHTYSEFIKTCCDETLCML</sequence>